<dbReference type="InterPro" id="IPR013761">
    <property type="entry name" value="SAM/pointed_sf"/>
</dbReference>
<evidence type="ECO:0000259" key="4">
    <source>
        <dbReference type="PROSITE" id="PS50238"/>
    </source>
</evidence>
<feature type="region of interest" description="Disordered" evidence="3">
    <location>
        <begin position="19"/>
        <end position="45"/>
    </location>
</feature>
<evidence type="ECO:0000256" key="2">
    <source>
        <dbReference type="ARBA" id="ARBA00022553"/>
    </source>
</evidence>
<evidence type="ECO:0000256" key="3">
    <source>
        <dbReference type="SAM" id="MobiDB-lite"/>
    </source>
</evidence>
<organism evidence="6 7">
    <name type="scientific">Pristionchus fissidentatus</name>
    <dbReference type="NCBI Taxonomy" id="1538716"/>
    <lineage>
        <taxon>Eukaryota</taxon>
        <taxon>Metazoa</taxon>
        <taxon>Ecdysozoa</taxon>
        <taxon>Nematoda</taxon>
        <taxon>Chromadorea</taxon>
        <taxon>Rhabditida</taxon>
        <taxon>Rhabditina</taxon>
        <taxon>Diplogasteromorpha</taxon>
        <taxon>Diplogasteroidea</taxon>
        <taxon>Neodiplogasteridae</taxon>
        <taxon>Pristionchus</taxon>
    </lineage>
</organism>
<dbReference type="SUPFAM" id="SSF48350">
    <property type="entry name" value="GTPase activation domain, GAP"/>
    <property type="match status" value="1"/>
</dbReference>
<feature type="compositionally biased region" description="Polar residues" evidence="3">
    <location>
        <begin position="608"/>
        <end position="617"/>
    </location>
</feature>
<dbReference type="InterPro" id="IPR000198">
    <property type="entry name" value="RhoGAP_dom"/>
</dbReference>
<dbReference type="PANTHER" id="PTHR12659:SF7">
    <property type="entry name" value="CROSSVEINLESS C, ISOFORM C"/>
    <property type="match status" value="1"/>
</dbReference>
<dbReference type="SMART" id="SM00324">
    <property type="entry name" value="RhoGAP"/>
    <property type="match status" value="1"/>
</dbReference>
<comment type="caution">
    <text evidence="6">The sequence shown here is derived from an EMBL/GenBank/DDBJ whole genome shotgun (WGS) entry which is preliminary data.</text>
</comment>
<feature type="region of interest" description="Disordered" evidence="3">
    <location>
        <begin position="562"/>
        <end position="649"/>
    </location>
</feature>
<feature type="compositionally biased region" description="Low complexity" evidence="3">
    <location>
        <begin position="562"/>
        <end position="572"/>
    </location>
</feature>
<dbReference type="Pfam" id="PF01852">
    <property type="entry name" value="START"/>
    <property type="match status" value="1"/>
</dbReference>
<dbReference type="Gene3D" id="1.10.287.2070">
    <property type="match status" value="1"/>
</dbReference>
<proteinExistence type="predicted"/>
<feature type="region of interest" description="Disordered" evidence="3">
    <location>
        <begin position="291"/>
        <end position="341"/>
    </location>
</feature>
<feature type="domain" description="START" evidence="5">
    <location>
        <begin position="1355"/>
        <end position="1521"/>
    </location>
</feature>
<protein>
    <submittedName>
        <fullName evidence="6">Uncharacterized protein</fullName>
    </submittedName>
</protein>
<dbReference type="GO" id="GO:0030036">
    <property type="term" value="P:actin cytoskeleton organization"/>
    <property type="evidence" value="ECO:0007669"/>
    <property type="project" value="TreeGrafter"/>
</dbReference>
<feature type="region of interest" description="Disordered" evidence="3">
    <location>
        <begin position="930"/>
        <end position="1001"/>
    </location>
</feature>
<keyword evidence="7" id="KW-1185">Reference proteome</keyword>
<feature type="non-terminal residue" evidence="6">
    <location>
        <position position="1"/>
    </location>
</feature>
<feature type="region of interest" description="Disordered" evidence="3">
    <location>
        <begin position="512"/>
        <end position="540"/>
    </location>
</feature>
<dbReference type="GO" id="GO:0035023">
    <property type="term" value="P:regulation of Rho protein signal transduction"/>
    <property type="evidence" value="ECO:0007669"/>
    <property type="project" value="TreeGrafter"/>
</dbReference>
<reference evidence="6" key="1">
    <citation type="submission" date="2023-10" db="EMBL/GenBank/DDBJ databases">
        <title>Genome assembly of Pristionchus species.</title>
        <authorList>
            <person name="Yoshida K."/>
            <person name="Sommer R.J."/>
        </authorList>
    </citation>
    <scope>NUCLEOTIDE SEQUENCE</scope>
    <source>
        <strain evidence="6">RS5133</strain>
    </source>
</reference>
<dbReference type="GO" id="GO:0007165">
    <property type="term" value="P:signal transduction"/>
    <property type="evidence" value="ECO:0007669"/>
    <property type="project" value="InterPro"/>
</dbReference>
<keyword evidence="1" id="KW-0343">GTPase activation</keyword>
<sequence length="1552" mass="172213">RFNRRNQQRAHLSMHCLPISEGAGERSGPPSAFSAVARRGNDRNRDGIFARPGGYLTTMAPSHLRAHSMADLHRGIDEADDALDFSSQASVSRWTSRIFAELESLPGSMVDIRQSAQSINRLGTPSDTVSMTSSTLSMMDSRAMTSSMTSDNRSIRSSTLTDGDGLDATTVSSRLAQSINDLDQLLMESSTISIGSTVPGDTVVNLRQIDNRPPVPPHRSIYGEEGWSSGSTSSMIGSIDMTNNRLSIQSVNTEASGETLKIDENDESIGLSRSNLTLDIASLEEEFEADCVEEEAEPPKDFSTVGDEKRKEEETETRREIERIPACPPPKQQKPKRRSVLEDDKYPLLQSIYRLSQSMYDDSPSDEREEERMERWKRNKKASCVDRLSSQQQRAAKVASAVSIDTPPPSVEHIVQSLLRATKKSERRDAITQTSPALSRSSSFDWLETDSVVSALPSTPISLTREEHSSGEDAADLEVRAVNSAASARKMRLDQTMDESLALLHLMAKDTTEQSIVSPRNSRLSRQSRDSSALRSSTIVQQPPAAAAVVCTLQPAHVSTMRSTASSAMSESVYDNVHSERSRDEEDDEEDILSVTSSERPSKDINKRQSALKTYSVPTRNSSSPRTSRNIEQMALPSTSADNSAAIKSPLSKAEDKSIEACRWLRSAGFPQYAHAYEEGSFPLQLDSVIADHAGILDTDSINALSKRIATLNRCAIMRMDGVVLRDRCGTCTIKSEPNTRGMQSSIINDQLNSMHSDEDGVALSGNWRYQRHSQTWARMADVRGAGSASAGSSAHPAARQLQHGLTIDRPVDQQQRSGGEQREGTARNSMLQRSHSERIKERAKAIMKKMDVRSNKQKKEQPPMVISDPILLSYDTASPPSMRMLPVGTSSRIPVNGQRAHGFISSHDLDEFRIAPIDRRLNVETRGMIGSTIESDEEQEDIRDSGAGSSLSRSPSSNPCTLRIRQSVITPSSLPLSTSFSSSTTSSTSSWSRKPETQQSVIPATPNECFFTEGQLLCAIDALSVTQLIFYRKTCYGRLTGALEKYMCGRGEMINIEDESTGSQSSRMFSASVQKLFKRITNGEARTVKDSHAIFGVALSDIRRRYGTCIPHCISEIIRYLRVHSPEAVGIFRKNGVKSRINELKAMTDTEKEGDIFQDEQALTASQVHDVADLLKQYLRELPDPLMTTRLSKTFANVFEYLPESERLTNLRYALVLLPAENREALQTLLFFLHEVAAHSATNNMSADNIAVCLTPSLFHLTASRLNSVTPSRRHKTIGGTGMPTEAEMSETRAAQKCLSTLITNVGELFVVAKEDLSRMEGERRAEHETDFPLVKTLSEIGPRGYLNNKIGNLVKEHDERWRGWIVEGTHEEVEMSSKKPVDGHALKHFRVWTDIEAPPRELLNRIKDKRVLWDSSVLCQRTMVKEGNDLDIFQYVINDSPGHPTRDFFVVRLAVSDLNIRGACALVERSVACSETQLLGGVSAAVLDSNWLIEPHSQGRSRVTLMSRVDLRGRCPSWYNMQYGYVLAHLLARLRDTYKRHDDDGPETKI</sequence>
<dbReference type="SUPFAM" id="SSF47769">
    <property type="entry name" value="SAM/Pointed domain"/>
    <property type="match status" value="1"/>
</dbReference>
<feature type="compositionally biased region" description="Low complexity" evidence="3">
    <location>
        <begin position="946"/>
        <end position="958"/>
    </location>
</feature>
<feature type="compositionally biased region" description="Low complexity" evidence="3">
    <location>
        <begin position="971"/>
        <end position="993"/>
    </location>
</feature>
<dbReference type="InterPro" id="IPR002913">
    <property type="entry name" value="START_lipid-bd_dom"/>
</dbReference>
<accession>A0AAV5VKT1</accession>
<dbReference type="SMART" id="SM00234">
    <property type="entry name" value="START"/>
    <property type="match status" value="1"/>
</dbReference>
<feature type="compositionally biased region" description="Polar residues" evidence="3">
    <location>
        <begin position="513"/>
        <end position="539"/>
    </location>
</feature>
<dbReference type="Pfam" id="PF00620">
    <property type="entry name" value="RhoGAP"/>
    <property type="match status" value="1"/>
</dbReference>
<dbReference type="SUPFAM" id="SSF55961">
    <property type="entry name" value="Bet v1-like"/>
    <property type="match status" value="1"/>
</dbReference>
<dbReference type="Gene3D" id="3.30.530.20">
    <property type="match status" value="1"/>
</dbReference>
<dbReference type="PROSITE" id="PS50238">
    <property type="entry name" value="RHOGAP"/>
    <property type="match status" value="1"/>
</dbReference>
<feature type="region of interest" description="Disordered" evidence="3">
    <location>
        <begin position="208"/>
        <end position="230"/>
    </location>
</feature>
<feature type="compositionally biased region" description="Low complexity" evidence="3">
    <location>
        <begin position="618"/>
        <end position="630"/>
    </location>
</feature>
<dbReference type="InterPro" id="IPR023393">
    <property type="entry name" value="START-like_dom_sf"/>
</dbReference>
<dbReference type="InterPro" id="IPR008936">
    <property type="entry name" value="Rho_GTPase_activation_prot"/>
</dbReference>
<feature type="region of interest" description="Disordered" evidence="3">
    <location>
        <begin position="805"/>
        <end position="840"/>
    </location>
</feature>
<evidence type="ECO:0000313" key="7">
    <source>
        <dbReference type="Proteomes" id="UP001432322"/>
    </source>
</evidence>
<evidence type="ECO:0000313" key="6">
    <source>
        <dbReference type="EMBL" id="GMT20021.1"/>
    </source>
</evidence>
<feature type="domain" description="Rho-GAP" evidence="4">
    <location>
        <begin position="1098"/>
        <end position="1311"/>
    </location>
</feature>
<dbReference type="GO" id="GO:0005096">
    <property type="term" value="F:GTPase activator activity"/>
    <property type="evidence" value="ECO:0007669"/>
    <property type="project" value="UniProtKB-KW"/>
</dbReference>
<dbReference type="PANTHER" id="PTHR12659">
    <property type="entry name" value="RHO-TYPE GTPASE ACTIVATING PROTEIN"/>
    <property type="match status" value="1"/>
</dbReference>
<dbReference type="PROSITE" id="PS50848">
    <property type="entry name" value="START"/>
    <property type="match status" value="1"/>
</dbReference>
<dbReference type="Proteomes" id="UP001432322">
    <property type="component" value="Unassembled WGS sequence"/>
</dbReference>
<dbReference type="EMBL" id="BTSY01000003">
    <property type="protein sequence ID" value="GMT20021.1"/>
    <property type="molecule type" value="Genomic_DNA"/>
</dbReference>
<feature type="compositionally biased region" description="Basic and acidic residues" evidence="3">
    <location>
        <begin position="306"/>
        <end position="323"/>
    </location>
</feature>
<evidence type="ECO:0000259" key="5">
    <source>
        <dbReference type="PROSITE" id="PS50848"/>
    </source>
</evidence>
<name>A0AAV5VKT1_9BILA</name>
<evidence type="ECO:0000256" key="1">
    <source>
        <dbReference type="ARBA" id="ARBA00022468"/>
    </source>
</evidence>
<keyword evidence="2" id="KW-0597">Phosphoprotein</keyword>
<dbReference type="GO" id="GO:0008289">
    <property type="term" value="F:lipid binding"/>
    <property type="evidence" value="ECO:0007669"/>
    <property type="project" value="InterPro"/>
</dbReference>
<dbReference type="Gene3D" id="1.10.555.10">
    <property type="entry name" value="Rho GTPase activation protein"/>
    <property type="match status" value="1"/>
</dbReference>
<gene>
    <name evidence="6" type="ORF">PFISCL1PPCAC_11318</name>
</gene>